<evidence type="ECO:0000313" key="4">
    <source>
        <dbReference type="Proteomes" id="UP000094501"/>
    </source>
</evidence>
<dbReference type="Gene3D" id="3.40.50.2000">
    <property type="entry name" value="Glycogen Phosphorylase B"/>
    <property type="match status" value="2"/>
</dbReference>
<dbReference type="InterPro" id="IPR001296">
    <property type="entry name" value="Glyco_trans_1"/>
</dbReference>
<dbReference type="Proteomes" id="UP000094501">
    <property type="component" value="Unassembled WGS sequence"/>
</dbReference>
<dbReference type="GO" id="GO:0016757">
    <property type="term" value="F:glycosyltransferase activity"/>
    <property type="evidence" value="ECO:0007669"/>
    <property type="project" value="InterPro"/>
</dbReference>
<dbReference type="InterPro" id="IPR028098">
    <property type="entry name" value="Glyco_trans_4-like_N"/>
</dbReference>
<proteinExistence type="predicted"/>
<dbReference type="SUPFAM" id="SSF53756">
    <property type="entry name" value="UDP-Glycosyltransferase/glycogen phosphorylase"/>
    <property type="match status" value="1"/>
</dbReference>
<dbReference type="PANTHER" id="PTHR12526">
    <property type="entry name" value="GLYCOSYLTRANSFERASE"/>
    <property type="match status" value="1"/>
</dbReference>
<dbReference type="PANTHER" id="PTHR12526:SF634">
    <property type="entry name" value="BLL3361 PROTEIN"/>
    <property type="match status" value="1"/>
</dbReference>
<dbReference type="STRING" id="1774968.AUC68_14740"/>
<accession>A0A1E3W493</accession>
<dbReference type="Pfam" id="PF00534">
    <property type="entry name" value="Glycos_transf_1"/>
    <property type="match status" value="1"/>
</dbReference>
<evidence type="ECO:0000313" key="3">
    <source>
        <dbReference type="EMBL" id="ODS00619.1"/>
    </source>
</evidence>
<keyword evidence="4" id="KW-1185">Reference proteome</keyword>
<evidence type="ECO:0000259" key="1">
    <source>
        <dbReference type="Pfam" id="PF00534"/>
    </source>
</evidence>
<dbReference type="CDD" id="cd03801">
    <property type="entry name" value="GT4_PimA-like"/>
    <property type="match status" value="1"/>
</dbReference>
<dbReference type="EMBL" id="LPWG01000005">
    <property type="protein sequence ID" value="ODS00619.1"/>
    <property type="molecule type" value="Genomic_DNA"/>
</dbReference>
<protein>
    <recommendedName>
        <fullName evidence="5">Glycosyl transferase family 1</fullName>
    </recommendedName>
</protein>
<feature type="domain" description="Glycosyltransferase subfamily 4-like N-terminal" evidence="2">
    <location>
        <begin position="21"/>
        <end position="167"/>
    </location>
</feature>
<evidence type="ECO:0008006" key="5">
    <source>
        <dbReference type="Google" id="ProtNLM"/>
    </source>
</evidence>
<dbReference type="AlphaFoldDB" id="A0A1E3W493"/>
<reference evidence="3 4" key="1">
    <citation type="journal article" date="2016" name="Environ. Microbiol.">
        <title>New Methyloceanibacter diversity from North Sea sediments includes methanotroph containing solely the soluble methane monooxygenase.</title>
        <authorList>
            <person name="Vekeman B."/>
            <person name="Kerckhof F.M."/>
            <person name="Cremers G."/>
            <person name="de Vos P."/>
            <person name="Vandamme P."/>
            <person name="Boon N."/>
            <person name="Op den Camp H.J."/>
            <person name="Heylen K."/>
        </authorList>
    </citation>
    <scope>NUCLEOTIDE SEQUENCE [LARGE SCALE GENOMIC DNA]</scope>
    <source>
        <strain evidence="3 4">R-67174</strain>
    </source>
</reference>
<feature type="domain" description="Glycosyl transferase family 1" evidence="1">
    <location>
        <begin position="174"/>
        <end position="336"/>
    </location>
</feature>
<comment type="caution">
    <text evidence="3">The sequence shown here is derived from an EMBL/GenBank/DDBJ whole genome shotgun (WGS) entry which is preliminary data.</text>
</comment>
<sequence length="367" mass="39987">MLQTQAEAAGAQEISRILDLGLTQRGYDVHNIYLYRRTGAFDEQSNSSFCAMERPHGPLGLLKLVYNLVARLRALRPEILICFQDYGNIAGAVAAKLAGVPYVIANRNGAAGLVAKWVWPVDKAFGTIGLFDRVVVNCKAVADEYLDYPASYRARILRIDHGFDPKRSNLSKVEARQRFGFPKDVTLLGTIGRLSVNKHLDSAIRLLANRDWSLAIAGQGPDRESLETLARSLGVSDRVSFVGELPPEGVAAFLRALDVFVFPTRMETFGLAGVEAAAAGVPVVANDLPVLREVLAVDGKPAAVFVDTTNAAGFVHAVDDLLGNKTMRDDICARGRSLPGRYGRERMVDEYAALIEGLRGESPYRTL</sequence>
<evidence type="ECO:0000259" key="2">
    <source>
        <dbReference type="Pfam" id="PF13439"/>
    </source>
</evidence>
<dbReference type="Pfam" id="PF13439">
    <property type="entry name" value="Glyco_transf_4"/>
    <property type="match status" value="1"/>
</dbReference>
<gene>
    <name evidence="3" type="ORF">AUC68_14740</name>
</gene>
<name>A0A1E3W493_9HYPH</name>
<organism evidence="3 4">
    <name type="scientific">Methyloceanibacter methanicus</name>
    <dbReference type="NCBI Taxonomy" id="1774968"/>
    <lineage>
        <taxon>Bacteria</taxon>
        <taxon>Pseudomonadati</taxon>
        <taxon>Pseudomonadota</taxon>
        <taxon>Alphaproteobacteria</taxon>
        <taxon>Hyphomicrobiales</taxon>
        <taxon>Hyphomicrobiaceae</taxon>
        <taxon>Methyloceanibacter</taxon>
    </lineage>
</organism>